<sequence length="83" mass="9480">YEKGVFVNEFAILSKGKEGSWWETPAGLYKVQSKEKEHFSSFGRVYQPWSMAFQGNFFIHGWPYYPGGRAVESTYSGGCIRLA</sequence>
<dbReference type="SUPFAM" id="SSF141523">
    <property type="entry name" value="L,D-transpeptidase catalytic domain-like"/>
    <property type="match status" value="1"/>
</dbReference>
<dbReference type="GO" id="GO:0009252">
    <property type="term" value="P:peptidoglycan biosynthetic process"/>
    <property type="evidence" value="ECO:0007669"/>
    <property type="project" value="UniProtKB-UniPathway"/>
</dbReference>
<feature type="non-terminal residue" evidence="8">
    <location>
        <position position="83"/>
    </location>
</feature>
<evidence type="ECO:0000313" key="8">
    <source>
        <dbReference type="EMBL" id="PIP46640.1"/>
    </source>
</evidence>
<dbReference type="InterPro" id="IPR005490">
    <property type="entry name" value="LD_TPept_cat_dom"/>
</dbReference>
<dbReference type="PROSITE" id="PS52029">
    <property type="entry name" value="LD_TPASE"/>
    <property type="match status" value="1"/>
</dbReference>
<evidence type="ECO:0000256" key="5">
    <source>
        <dbReference type="ARBA" id="ARBA00023316"/>
    </source>
</evidence>
<feature type="active site" description="Nucleophile" evidence="6">
    <location>
        <position position="79"/>
    </location>
</feature>
<evidence type="ECO:0000256" key="1">
    <source>
        <dbReference type="ARBA" id="ARBA00004752"/>
    </source>
</evidence>
<evidence type="ECO:0000313" key="9">
    <source>
        <dbReference type="Proteomes" id="UP000230007"/>
    </source>
</evidence>
<evidence type="ECO:0000256" key="4">
    <source>
        <dbReference type="ARBA" id="ARBA00022984"/>
    </source>
</evidence>
<keyword evidence="3 6" id="KW-0133">Cell shape</keyword>
<gene>
    <name evidence="8" type="ORF">COX15_00070</name>
</gene>
<evidence type="ECO:0000259" key="7">
    <source>
        <dbReference type="PROSITE" id="PS52029"/>
    </source>
</evidence>
<dbReference type="CDD" id="cd16913">
    <property type="entry name" value="YkuD_like"/>
    <property type="match status" value="1"/>
</dbReference>
<keyword evidence="4 6" id="KW-0573">Peptidoglycan synthesis</keyword>
<reference evidence="8 9" key="1">
    <citation type="submission" date="2017-09" db="EMBL/GenBank/DDBJ databases">
        <title>Depth-based differentiation of microbial function through sediment-hosted aquifers and enrichment of novel symbionts in the deep terrestrial subsurface.</title>
        <authorList>
            <person name="Probst A.J."/>
            <person name="Ladd B."/>
            <person name="Jarett J.K."/>
            <person name="Geller-Mcgrath D.E."/>
            <person name="Sieber C.M."/>
            <person name="Emerson J.B."/>
            <person name="Anantharaman K."/>
            <person name="Thomas B.C."/>
            <person name="Malmstrom R."/>
            <person name="Stieglmeier M."/>
            <person name="Klingl A."/>
            <person name="Woyke T."/>
            <person name="Ryan C.M."/>
            <person name="Banfield J.F."/>
        </authorList>
    </citation>
    <scope>NUCLEOTIDE SEQUENCE [LARGE SCALE GENOMIC DNA]</scope>
    <source>
        <strain evidence="8">CG23_combo_of_CG06-09_8_20_14_all_42_19</strain>
    </source>
</reference>
<dbReference type="EMBL" id="PCSK01000002">
    <property type="protein sequence ID" value="PIP46640.1"/>
    <property type="molecule type" value="Genomic_DNA"/>
</dbReference>
<dbReference type="Proteomes" id="UP000230007">
    <property type="component" value="Unassembled WGS sequence"/>
</dbReference>
<organism evidence="8 9">
    <name type="scientific">Candidatus Colwellbacteria bacterium CG23_combo_of_CG06-09_8_20_14_all_42_19</name>
    <dbReference type="NCBI Taxonomy" id="1974541"/>
    <lineage>
        <taxon>Bacteria</taxon>
        <taxon>Candidatus Colwelliibacteriota</taxon>
    </lineage>
</organism>
<dbReference type="Pfam" id="PF03734">
    <property type="entry name" value="YkuD"/>
    <property type="match status" value="1"/>
</dbReference>
<dbReference type="GO" id="GO:0071555">
    <property type="term" value="P:cell wall organization"/>
    <property type="evidence" value="ECO:0007669"/>
    <property type="project" value="UniProtKB-UniRule"/>
</dbReference>
<dbReference type="UniPathway" id="UPA00219"/>
<comment type="caution">
    <text evidence="8">The sequence shown here is derived from an EMBL/GenBank/DDBJ whole genome shotgun (WGS) entry which is preliminary data.</text>
</comment>
<evidence type="ECO:0000256" key="6">
    <source>
        <dbReference type="PROSITE-ProRule" id="PRU01373"/>
    </source>
</evidence>
<comment type="pathway">
    <text evidence="1 6">Cell wall biogenesis; peptidoglycan biosynthesis.</text>
</comment>
<proteinExistence type="predicted"/>
<name>A0A2H0AP61_9BACT</name>
<dbReference type="InterPro" id="IPR038063">
    <property type="entry name" value="Transpep_catalytic_dom"/>
</dbReference>
<evidence type="ECO:0000256" key="2">
    <source>
        <dbReference type="ARBA" id="ARBA00022679"/>
    </source>
</evidence>
<dbReference type="Gene3D" id="2.40.440.10">
    <property type="entry name" value="L,D-transpeptidase catalytic domain-like"/>
    <property type="match status" value="1"/>
</dbReference>
<dbReference type="AlphaFoldDB" id="A0A2H0AP61"/>
<feature type="non-terminal residue" evidence="8">
    <location>
        <position position="1"/>
    </location>
</feature>
<keyword evidence="5 6" id="KW-0961">Cell wall biogenesis/degradation</keyword>
<keyword evidence="2" id="KW-0808">Transferase</keyword>
<feature type="domain" description="L,D-TPase catalytic" evidence="7">
    <location>
        <begin position="1"/>
        <end position="83"/>
    </location>
</feature>
<protein>
    <recommendedName>
        <fullName evidence="7">L,D-TPase catalytic domain-containing protein</fullName>
    </recommendedName>
</protein>
<dbReference type="GO" id="GO:0016740">
    <property type="term" value="F:transferase activity"/>
    <property type="evidence" value="ECO:0007669"/>
    <property type="project" value="UniProtKB-KW"/>
</dbReference>
<dbReference type="GO" id="GO:0008360">
    <property type="term" value="P:regulation of cell shape"/>
    <property type="evidence" value="ECO:0007669"/>
    <property type="project" value="UniProtKB-UniRule"/>
</dbReference>
<evidence type="ECO:0000256" key="3">
    <source>
        <dbReference type="ARBA" id="ARBA00022960"/>
    </source>
</evidence>
<accession>A0A2H0AP61</accession>
<feature type="active site" description="Proton donor/acceptor" evidence="6">
    <location>
        <position position="60"/>
    </location>
</feature>